<dbReference type="GeneID" id="87824966"/>
<keyword evidence="2" id="KW-1185">Reference proteome</keyword>
<evidence type="ECO:0008006" key="3">
    <source>
        <dbReference type="Google" id="ProtNLM"/>
    </source>
</evidence>
<organism evidence="1 2">
    <name type="scientific">Parathielavia appendiculata</name>
    <dbReference type="NCBI Taxonomy" id="2587402"/>
    <lineage>
        <taxon>Eukaryota</taxon>
        <taxon>Fungi</taxon>
        <taxon>Dikarya</taxon>
        <taxon>Ascomycota</taxon>
        <taxon>Pezizomycotina</taxon>
        <taxon>Sordariomycetes</taxon>
        <taxon>Sordariomycetidae</taxon>
        <taxon>Sordariales</taxon>
        <taxon>Chaetomiaceae</taxon>
        <taxon>Parathielavia</taxon>
    </lineage>
</organism>
<sequence length="507" mass="57917">MIPGEEICHLGALPPELFEKILMAVDTIRDLASFVATSRFAYWLFQTRKRAVLFKVLQNELGPVLTDARFLFGFPSLNPGARHFYIDWLHTKAATYVSMLRSHGDAEQLARGQGIPSVGELTELCRTLHQVNLLADFYAAALLGHDCPLAWVRGSADPACPARRPLSRTERLRLVRALYRRQIISNAWAPSKRDATRTARPWSRAELAAIGNTSEHQGVRLGLFSAFEPWELQQVDHVNLFITCLCLVLARLAATWSQAHPTVHTILTVRPILPHNYGQMYAHLGILVHYLQANPALADSALDNLRRTLGSQLLWNDSEFRRYELSPLTSLLWQLDRARDFPDPGRDKWVSGPNSVAVRFVQDELDLAPFAWVDTLNGRYLNLFGQGLCSPASGRYDRALKESMLATWRCAGFTLWDRDRAEALKGMDKTTYLQLGWKWNAESCDWVFRESSFTWKFWTGWWLLQWRVPRDDGFAVNAETPGTHFIRVITRTLRVQSRIRVQDSYLP</sequence>
<evidence type="ECO:0000313" key="1">
    <source>
        <dbReference type="EMBL" id="KAK4129795.1"/>
    </source>
</evidence>
<reference evidence="1" key="1">
    <citation type="journal article" date="2023" name="Mol. Phylogenet. Evol.">
        <title>Genome-scale phylogeny and comparative genomics of the fungal order Sordariales.</title>
        <authorList>
            <person name="Hensen N."/>
            <person name="Bonometti L."/>
            <person name="Westerberg I."/>
            <person name="Brannstrom I.O."/>
            <person name="Guillou S."/>
            <person name="Cros-Aarteil S."/>
            <person name="Calhoun S."/>
            <person name="Haridas S."/>
            <person name="Kuo A."/>
            <person name="Mondo S."/>
            <person name="Pangilinan J."/>
            <person name="Riley R."/>
            <person name="LaButti K."/>
            <person name="Andreopoulos B."/>
            <person name="Lipzen A."/>
            <person name="Chen C."/>
            <person name="Yan M."/>
            <person name="Daum C."/>
            <person name="Ng V."/>
            <person name="Clum A."/>
            <person name="Steindorff A."/>
            <person name="Ohm R.A."/>
            <person name="Martin F."/>
            <person name="Silar P."/>
            <person name="Natvig D.O."/>
            <person name="Lalanne C."/>
            <person name="Gautier V."/>
            <person name="Ament-Velasquez S.L."/>
            <person name="Kruys A."/>
            <person name="Hutchinson M.I."/>
            <person name="Powell A.J."/>
            <person name="Barry K."/>
            <person name="Miller A.N."/>
            <person name="Grigoriev I.V."/>
            <person name="Debuchy R."/>
            <person name="Gladieux P."/>
            <person name="Hiltunen Thoren M."/>
            <person name="Johannesson H."/>
        </authorList>
    </citation>
    <scope>NUCLEOTIDE SEQUENCE</scope>
    <source>
        <strain evidence="1">CBS 731.68</strain>
    </source>
</reference>
<reference evidence="1" key="2">
    <citation type="submission" date="2023-05" db="EMBL/GenBank/DDBJ databases">
        <authorList>
            <consortium name="Lawrence Berkeley National Laboratory"/>
            <person name="Steindorff A."/>
            <person name="Hensen N."/>
            <person name="Bonometti L."/>
            <person name="Westerberg I."/>
            <person name="Brannstrom I.O."/>
            <person name="Guillou S."/>
            <person name="Cros-Aarteil S."/>
            <person name="Calhoun S."/>
            <person name="Haridas S."/>
            <person name="Kuo A."/>
            <person name="Mondo S."/>
            <person name="Pangilinan J."/>
            <person name="Riley R."/>
            <person name="Labutti K."/>
            <person name="Andreopoulos B."/>
            <person name="Lipzen A."/>
            <person name="Chen C."/>
            <person name="Yanf M."/>
            <person name="Daum C."/>
            <person name="Ng V."/>
            <person name="Clum A."/>
            <person name="Ohm R."/>
            <person name="Martin F."/>
            <person name="Silar P."/>
            <person name="Natvig D."/>
            <person name="Lalanne C."/>
            <person name="Gautier V."/>
            <person name="Ament-Velasquez S.L."/>
            <person name="Kruys A."/>
            <person name="Hutchinson M.I."/>
            <person name="Powell A.J."/>
            <person name="Barry K."/>
            <person name="Miller A.N."/>
            <person name="Grigoriev I.V."/>
            <person name="Debuchy R."/>
            <person name="Gladieux P."/>
            <person name="Thoren M.H."/>
            <person name="Johannesson H."/>
        </authorList>
    </citation>
    <scope>NUCLEOTIDE SEQUENCE</scope>
    <source>
        <strain evidence="1">CBS 731.68</strain>
    </source>
</reference>
<gene>
    <name evidence="1" type="ORF">N657DRAFT_563188</name>
</gene>
<protein>
    <recommendedName>
        <fullName evidence="3">F-box domain-containing protein</fullName>
    </recommendedName>
</protein>
<dbReference type="RefSeq" id="XP_062653566.1">
    <property type="nucleotide sequence ID" value="XM_062788196.1"/>
</dbReference>
<dbReference type="EMBL" id="MU853223">
    <property type="protein sequence ID" value="KAK4129795.1"/>
    <property type="molecule type" value="Genomic_DNA"/>
</dbReference>
<proteinExistence type="predicted"/>
<accession>A0AAN6UB70</accession>
<dbReference type="Proteomes" id="UP001302602">
    <property type="component" value="Unassembled WGS sequence"/>
</dbReference>
<comment type="caution">
    <text evidence="1">The sequence shown here is derived from an EMBL/GenBank/DDBJ whole genome shotgun (WGS) entry which is preliminary data.</text>
</comment>
<dbReference type="AlphaFoldDB" id="A0AAN6UB70"/>
<evidence type="ECO:0000313" key="2">
    <source>
        <dbReference type="Proteomes" id="UP001302602"/>
    </source>
</evidence>
<name>A0AAN6UB70_9PEZI</name>